<evidence type="ECO:0000313" key="3">
    <source>
        <dbReference type="Proteomes" id="UP000016931"/>
    </source>
</evidence>
<sequence length="107" mass="11283">MSSTDAPAGDVQDNSYVNRPGQNEYNVPVVKDDTAAAAATEEGGYTDESTADSDAQLAKDDLDIDKTNILESRTRGAAKDQGSYTEPGDEEGLPGPDEDGTSRGRQQ</sequence>
<feature type="compositionally biased region" description="Polar residues" evidence="1">
    <location>
        <begin position="12"/>
        <end position="25"/>
    </location>
</feature>
<protein>
    <recommendedName>
        <fullName evidence="4">Histone chaperone domain-containing protein</fullName>
    </recommendedName>
</protein>
<dbReference type="HOGENOM" id="CLU_139257_2_0_1"/>
<evidence type="ECO:0000256" key="1">
    <source>
        <dbReference type="SAM" id="MobiDB-lite"/>
    </source>
</evidence>
<proteinExistence type="predicted"/>
<organism evidence="2 3">
    <name type="scientific">Sphaerulina musiva (strain SO2202)</name>
    <name type="common">Poplar stem canker fungus</name>
    <name type="synonym">Septoria musiva</name>
    <dbReference type="NCBI Taxonomy" id="692275"/>
    <lineage>
        <taxon>Eukaryota</taxon>
        <taxon>Fungi</taxon>
        <taxon>Dikarya</taxon>
        <taxon>Ascomycota</taxon>
        <taxon>Pezizomycotina</taxon>
        <taxon>Dothideomycetes</taxon>
        <taxon>Dothideomycetidae</taxon>
        <taxon>Mycosphaerellales</taxon>
        <taxon>Mycosphaerellaceae</taxon>
        <taxon>Sphaerulina</taxon>
    </lineage>
</organism>
<dbReference type="eggNOG" id="ENOG502S854">
    <property type="taxonomic scope" value="Eukaryota"/>
</dbReference>
<feature type="compositionally biased region" description="Low complexity" evidence="1">
    <location>
        <begin position="35"/>
        <end position="48"/>
    </location>
</feature>
<feature type="compositionally biased region" description="Acidic residues" evidence="1">
    <location>
        <begin position="87"/>
        <end position="99"/>
    </location>
</feature>
<evidence type="ECO:0000313" key="2">
    <source>
        <dbReference type="EMBL" id="EMF11583.1"/>
    </source>
</evidence>
<reference evidence="2 3" key="1">
    <citation type="journal article" date="2012" name="PLoS Pathog.">
        <title>Diverse lifestyles and strategies of plant pathogenesis encoded in the genomes of eighteen Dothideomycetes fungi.</title>
        <authorList>
            <person name="Ohm R.A."/>
            <person name="Feau N."/>
            <person name="Henrissat B."/>
            <person name="Schoch C.L."/>
            <person name="Horwitz B.A."/>
            <person name="Barry K.W."/>
            <person name="Condon B.J."/>
            <person name="Copeland A.C."/>
            <person name="Dhillon B."/>
            <person name="Glaser F."/>
            <person name="Hesse C.N."/>
            <person name="Kosti I."/>
            <person name="LaButti K."/>
            <person name="Lindquist E.A."/>
            <person name="Lucas S."/>
            <person name="Salamov A.A."/>
            <person name="Bradshaw R.E."/>
            <person name="Ciuffetti L."/>
            <person name="Hamelin R.C."/>
            <person name="Kema G.H.J."/>
            <person name="Lawrence C."/>
            <person name="Scott J.A."/>
            <person name="Spatafora J.W."/>
            <person name="Turgeon B.G."/>
            <person name="de Wit P.J.G.M."/>
            <person name="Zhong S."/>
            <person name="Goodwin S.B."/>
            <person name="Grigoriev I.V."/>
        </authorList>
    </citation>
    <scope>NUCLEOTIDE SEQUENCE [LARGE SCALE GENOMIC DNA]</scope>
    <source>
        <strain evidence="2 3">SO2202</strain>
    </source>
</reference>
<feature type="region of interest" description="Disordered" evidence="1">
    <location>
        <begin position="1"/>
        <end position="107"/>
    </location>
</feature>
<dbReference type="Proteomes" id="UP000016931">
    <property type="component" value="Unassembled WGS sequence"/>
</dbReference>
<name>M3D264_SPHMS</name>
<dbReference type="GeneID" id="27906996"/>
<evidence type="ECO:0008006" key="4">
    <source>
        <dbReference type="Google" id="ProtNLM"/>
    </source>
</evidence>
<keyword evidence="3" id="KW-1185">Reference proteome</keyword>
<dbReference type="AlphaFoldDB" id="M3D264"/>
<feature type="compositionally biased region" description="Basic and acidic residues" evidence="1">
    <location>
        <begin position="57"/>
        <end position="78"/>
    </location>
</feature>
<dbReference type="OrthoDB" id="4357148at2759"/>
<dbReference type="RefSeq" id="XP_016759704.1">
    <property type="nucleotide sequence ID" value="XM_016909859.1"/>
</dbReference>
<dbReference type="EMBL" id="KB456266">
    <property type="protein sequence ID" value="EMF11583.1"/>
    <property type="molecule type" value="Genomic_DNA"/>
</dbReference>
<accession>M3D264</accession>
<gene>
    <name evidence="2" type="ORF">SEPMUDRAFT_69339</name>
</gene>